<feature type="transmembrane region" description="Helical" evidence="4">
    <location>
        <begin position="6"/>
        <end position="27"/>
    </location>
</feature>
<dbReference type="InterPro" id="IPR006115">
    <property type="entry name" value="6PGDH_NADP-bd"/>
</dbReference>
<comment type="caution">
    <text evidence="7">The sequence shown here is derived from an EMBL/GenBank/DDBJ whole genome shotgun (WGS) entry which is preliminary data.</text>
</comment>
<dbReference type="GO" id="GO:0050661">
    <property type="term" value="F:NADP binding"/>
    <property type="evidence" value="ECO:0007669"/>
    <property type="project" value="InterPro"/>
</dbReference>
<name>A0AAW9SMT7_9RHOB</name>
<dbReference type="EMBL" id="JBDNCH010000001">
    <property type="protein sequence ID" value="MEN9059763.1"/>
    <property type="molecule type" value="Genomic_DNA"/>
</dbReference>
<dbReference type="InterPro" id="IPR013328">
    <property type="entry name" value="6PGD_dom2"/>
</dbReference>
<keyword evidence="8" id="KW-1185">Reference proteome</keyword>
<dbReference type="SUPFAM" id="SSF51735">
    <property type="entry name" value="NAD(P)-binding Rossmann-fold domains"/>
    <property type="match status" value="1"/>
</dbReference>
<dbReference type="InterPro" id="IPR036291">
    <property type="entry name" value="NAD(P)-bd_dom_sf"/>
</dbReference>
<dbReference type="PROSITE" id="PS51257">
    <property type="entry name" value="PROKAR_LIPOPROTEIN"/>
    <property type="match status" value="1"/>
</dbReference>
<dbReference type="RefSeq" id="WP_347164901.1">
    <property type="nucleotide sequence ID" value="NZ_JBDNCH010000001.1"/>
</dbReference>
<accession>A0AAW9SMT7</accession>
<organism evidence="7 8">
    <name type="scientific">Ponticoccus litoralis</name>
    <dbReference type="NCBI Taxonomy" id="422297"/>
    <lineage>
        <taxon>Bacteria</taxon>
        <taxon>Pseudomonadati</taxon>
        <taxon>Pseudomonadota</taxon>
        <taxon>Alphaproteobacteria</taxon>
        <taxon>Rhodobacterales</taxon>
        <taxon>Roseobacteraceae</taxon>
        <taxon>Ponticoccus</taxon>
    </lineage>
</organism>
<protein>
    <submittedName>
        <fullName evidence="7">NAD(P)-dependent oxidoreductase</fullName>
        <ecNumber evidence="7">1.1.-.-</ecNumber>
    </submittedName>
</protein>
<evidence type="ECO:0000259" key="6">
    <source>
        <dbReference type="Pfam" id="PF14833"/>
    </source>
</evidence>
<dbReference type="PANTHER" id="PTHR43060">
    <property type="entry name" value="3-HYDROXYISOBUTYRATE DEHYDROGENASE-LIKE 1, MITOCHONDRIAL-RELATED"/>
    <property type="match status" value="1"/>
</dbReference>
<evidence type="ECO:0000313" key="8">
    <source>
        <dbReference type="Proteomes" id="UP001428774"/>
    </source>
</evidence>
<dbReference type="PIRSF" id="PIRSF000103">
    <property type="entry name" value="HIBADH"/>
    <property type="match status" value="1"/>
</dbReference>
<keyword evidence="4" id="KW-1133">Transmembrane helix</keyword>
<keyword evidence="4" id="KW-0472">Membrane</keyword>
<evidence type="ECO:0000256" key="1">
    <source>
        <dbReference type="ARBA" id="ARBA00023002"/>
    </source>
</evidence>
<keyword evidence="4" id="KW-0812">Transmembrane</keyword>
<sequence>MTGAKPAIGVIGAGMMGGGMAACLLRAGHRVRILPHRSRRVIDCLIADGAEEAGSAAELAGSVGVILTCLPDGPAIEACADKILPALTAGRMWIDATTSDPAVTRRVAAQVAAQGAVFADAPVTGGPAQAEAGELASLVGCPAAEFERVSAVVSTYSRVVRRFGDVGAGHTAKLMNNLVTQGTMALLAEAYTGARRLGVDWQALFDVMGTGAARSGTLEKAVGPALKGDFDGSRFTIRNAEKDLRYAVETLGADAELARAAHRILARCVDAGRGEEFVSRMLQARSE</sequence>
<dbReference type="Gene3D" id="1.10.1040.10">
    <property type="entry name" value="N-(1-d-carboxylethyl)-l-norvaline Dehydrogenase, domain 2"/>
    <property type="match status" value="1"/>
</dbReference>
<dbReference type="Proteomes" id="UP001428774">
    <property type="component" value="Unassembled WGS sequence"/>
</dbReference>
<evidence type="ECO:0000256" key="2">
    <source>
        <dbReference type="ARBA" id="ARBA00023027"/>
    </source>
</evidence>
<gene>
    <name evidence="7" type="ORF">ABFB10_00625</name>
</gene>
<dbReference type="InterPro" id="IPR029154">
    <property type="entry name" value="HIBADH-like_NADP-bd"/>
</dbReference>
<evidence type="ECO:0000256" key="3">
    <source>
        <dbReference type="PIRSR" id="PIRSR000103-1"/>
    </source>
</evidence>
<reference evidence="7 8" key="1">
    <citation type="submission" date="2024-05" db="EMBL/GenBank/DDBJ databases">
        <title>Genome sequence of Ponticoccus litoralis KCCM 90028.</title>
        <authorList>
            <person name="Kim J.M."/>
            <person name="Lee J.K."/>
            <person name="Choi B.J."/>
            <person name="Bayburt H."/>
            <person name="Baek J.H."/>
            <person name="Jeon C.O."/>
        </authorList>
    </citation>
    <scope>NUCLEOTIDE SEQUENCE [LARGE SCALE GENOMIC DNA]</scope>
    <source>
        <strain evidence="7 8">KCCM 90028</strain>
    </source>
</reference>
<dbReference type="Pfam" id="PF03446">
    <property type="entry name" value="NAD_binding_2"/>
    <property type="match status" value="1"/>
</dbReference>
<dbReference type="PANTHER" id="PTHR43060:SF15">
    <property type="entry name" value="3-HYDROXYISOBUTYRATE DEHYDROGENASE-LIKE 1, MITOCHONDRIAL-RELATED"/>
    <property type="match status" value="1"/>
</dbReference>
<feature type="domain" description="6-phosphogluconate dehydrogenase NADP-binding" evidence="5">
    <location>
        <begin position="8"/>
        <end position="160"/>
    </location>
</feature>
<dbReference type="InterPro" id="IPR008927">
    <property type="entry name" value="6-PGluconate_DH-like_C_sf"/>
</dbReference>
<dbReference type="EC" id="1.1.-.-" evidence="7"/>
<dbReference type="InterPro" id="IPR015815">
    <property type="entry name" value="HIBADH-related"/>
</dbReference>
<proteinExistence type="predicted"/>
<evidence type="ECO:0000313" key="7">
    <source>
        <dbReference type="EMBL" id="MEN9059763.1"/>
    </source>
</evidence>
<feature type="domain" description="3-hydroxyisobutyrate dehydrogenase-like NAD-binding" evidence="6">
    <location>
        <begin position="167"/>
        <end position="282"/>
    </location>
</feature>
<keyword evidence="2" id="KW-0520">NAD</keyword>
<dbReference type="AlphaFoldDB" id="A0AAW9SMT7"/>
<evidence type="ECO:0000256" key="4">
    <source>
        <dbReference type="SAM" id="Phobius"/>
    </source>
</evidence>
<dbReference type="GO" id="GO:0051287">
    <property type="term" value="F:NAD binding"/>
    <property type="evidence" value="ECO:0007669"/>
    <property type="project" value="InterPro"/>
</dbReference>
<feature type="active site" evidence="3">
    <location>
        <position position="173"/>
    </location>
</feature>
<dbReference type="GO" id="GO:0016491">
    <property type="term" value="F:oxidoreductase activity"/>
    <property type="evidence" value="ECO:0007669"/>
    <property type="project" value="UniProtKB-KW"/>
</dbReference>
<keyword evidence="1 7" id="KW-0560">Oxidoreductase</keyword>
<dbReference type="Gene3D" id="3.40.50.720">
    <property type="entry name" value="NAD(P)-binding Rossmann-like Domain"/>
    <property type="match status" value="1"/>
</dbReference>
<evidence type="ECO:0000259" key="5">
    <source>
        <dbReference type="Pfam" id="PF03446"/>
    </source>
</evidence>
<dbReference type="Pfam" id="PF14833">
    <property type="entry name" value="NAD_binding_11"/>
    <property type="match status" value="1"/>
</dbReference>
<dbReference type="SUPFAM" id="SSF48179">
    <property type="entry name" value="6-phosphogluconate dehydrogenase C-terminal domain-like"/>
    <property type="match status" value="1"/>
</dbReference>